<dbReference type="InterPro" id="IPR038017">
    <property type="entry name" value="Rota_VP4_MID_sf"/>
</dbReference>
<dbReference type="InterPro" id="IPR035330">
    <property type="entry name" value="Rota_VP4_MID"/>
</dbReference>
<protein>
    <submittedName>
        <fullName evidence="3">Outer capsid spike protein VP4</fullName>
    </submittedName>
</protein>
<feature type="region of interest" description="Disordered" evidence="1">
    <location>
        <begin position="16"/>
        <end position="42"/>
    </location>
</feature>
<dbReference type="Pfam" id="PF17477">
    <property type="entry name" value="Rota_VP4_MID"/>
    <property type="match status" value="1"/>
</dbReference>
<evidence type="ECO:0000256" key="1">
    <source>
        <dbReference type="SAM" id="MobiDB-lite"/>
    </source>
</evidence>
<organism evidence="3">
    <name type="scientific">Rotavirus G</name>
    <dbReference type="NCBI Taxonomy" id="183407"/>
    <lineage>
        <taxon>Viruses</taxon>
        <taxon>Riboviria</taxon>
        <taxon>Orthornavirae</taxon>
        <taxon>Duplornaviricota</taxon>
        <taxon>Resentoviricetes</taxon>
        <taxon>Reovirales</taxon>
        <taxon>Sedoreoviridae</taxon>
        <taxon>Rotavirus</taxon>
        <taxon>Rotavirus gammagastroenteritidis</taxon>
    </lineage>
</organism>
<proteinExistence type="predicted"/>
<evidence type="ECO:0000313" key="3">
    <source>
        <dbReference type="EMBL" id="ASV45197.1"/>
    </source>
</evidence>
<sequence>MLKYIKRELASFGEGSERAVEVSAPGGTTRTRRKKETTHEGKEIPVKTDSGMYCYRNEQRIETYAQEVKAFTLGVNTPMYAQDFDKVIYYAELANEAMPTIECAGFKQSDTVTVVISGVGQINGVQVLNGTYVWQKSGQNIVVWTDRVDNNIKIMFVGILTPGTQITGDLTVKVIGKDTRGLAHKYTLMPSDGITNPFICTTRSARERSRENKRNRVRKREPRIIISERVDGYWKIVRESMSIDLRFSIKAYGTMGGMFNNHLVDSGFEKTQLNYTYQRDGETVRAITVTYVTPNDEAGMYVPSMSQTSYNGKFKVMAPGSLIEVWYTEDRWQVNNAIYAKDFATDSQARGEITSTQPLIFRMNYVAGFDIILNTPGKIDYQYYNGGFAQLDADGYTGLAIIIRFICTGPKYRSPEREFDYMPIGDERIPYLTTIGKWSHMYTDDHTQEKINSQVVAGFGAGYPEVIKQHNMTVSYTVLRPSDPEFVTGGDQYQQSITSELEVKIRDLQQQLNDLNASINIGNVTAGAFEFLTNIQNLPSLFSNFTEVFSNVMKTVKQAKAKPKVKSYNVAALRRKGRNRKALGDYFEFEKAKLIDDSIFDQIDDAFKFLDEDSVGSVLYSTIKEAIPKYKGRADMQVLPLAIAMDVELPVVAKTGTLSNKFKDWMRNKGMDIESSDLIEIDTMNKSLSMVGRKNKDILKYKIDNEMINEILSEVATSRNRSLFSLNMRKQIGEMKYGRGNVTMERLLDSLMNDKELIDISRSLSPQEMVNIFDEIAERIRDSIETMV</sequence>
<gene>
    <name evidence="3" type="primary">VP4</name>
</gene>
<dbReference type="SUPFAM" id="SSF111379">
    <property type="entry name" value="VP4 membrane interaction domain"/>
    <property type="match status" value="1"/>
</dbReference>
<feature type="domain" description="Rotavirus VP4 membrane interaction" evidence="2">
    <location>
        <begin position="224"/>
        <end position="347"/>
    </location>
</feature>
<accession>A0A2R2XE71</accession>
<evidence type="ECO:0000259" key="2">
    <source>
        <dbReference type="Pfam" id="PF17477"/>
    </source>
</evidence>
<name>A0A2R2XE71_9REOV</name>
<dbReference type="EMBL" id="MF120217">
    <property type="protein sequence ID" value="ASV45197.1"/>
    <property type="molecule type" value="Genomic_RNA"/>
</dbReference>
<reference evidence="3" key="1">
    <citation type="journal article" date="2017" name="J. Gen. Virol.">
        <title>Genome characterization of Turkey Rotavirus G strains from the United States identifies potential recombination events with human Rotavirus B strains.</title>
        <authorList>
            <person name="Chen F."/>
            <person name="Knutson T.P."/>
            <person name="Porter R.E."/>
            <person name="Ciarlet M."/>
            <person name="Mor S.K."/>
            <person name="Marthaler D.G."/>
        </authorList>
    </citation>
    <scope>NUCLEOTIDE SEQUENCE</scope>
    <source>
        <strain evidence="3">RVG/turkey-wt/USA/Minnesota-2/2016</strain>
    </source>
</reference>